<comment type="caution">
    <text evidence="2">The sequence shown here is derived from an EMBL/GenBank/DDBJ whole genome shotgun (WGS) entry which is preliminary data.</text>
</comment>
<reference evidence="2 3" key="1">
    <citation type="submission" date="2018-12" db="EMBL/GenBank/DDBJ databases">
        <title>Legionella sp,whole genome shotgun sequence.</title>
        <authorList>
            <person name="Wu H."/>
        </authorList>
    </citation>
    <scope>NUCLEOTIDE SEQUENCE [LARGE SCALE GENOMIC DNA]</scope>
    <source>
        <strain evidence="3">km714</strain>
    </source>
</reference>
<evidence type="ECO:0000313" key="3">
    <source>
        <dbReference type="Proteomes" id="UP000288012"/>
    </source>
</evidence>
<keyword evidence="1" id="KW-0812">Transmembrane</keyword>
<dbReference type="SUPFAM" id="SSF54001">
    <property type="entry name" value="Cysteine proteinases"/>
    <property type="match status" value="1"/>
</dbReference>
<dbReference type="Proteomes" id="UP000288012">
    <property type="component" value="Unassembled WGS sequence"/>
</dbReference>
<sequence length="351" mass="39935">MNFLSFLKWIIVGIFMVLSITLFAAPKNEYESEAQQVIAELYHTLHKTPKLDMLKRIDAISAKFLNKPYLLGALGEGSQGDYDQNPLYRTDAFDCLTYVETVLAIAFSPDLETFNQCLRKLRYQNGKISFITRNHFTSVDWNLNNQKQGFIKDITTKFKNKKNQPVAKIAYALINKPGWYQHFTVDDLRLKGDATELNKRLDALKHEGNKLSVVKSFVPYIPLTTLFDRTGRANDFLFKQIPNGAIIEIVRPNWDLRKEIGTCLNISHLGFAFWKNGTLVFRQASSNYGKTVEVSLIDYLHDALASPTIKGINVQIILPQHTLGRNCRALQQPNDAGLSISLKSNNTYPLQ</sequence>
<dbReference type="InterPro" id="IPR038765">
    <property type="entry name" value="Papain-like_cys_pep_sf"/>
</dbReference>
<dbReference type="AlphaFoldDB" id="A0A433JJ31"/>
<keyword evidence="1" id="KW-0472">Membrane</keyword>
<organism evidence="2 3">
    <name type="scientific">Legionella septentrionalis</name>
    <dbReference type="NCBI Taxonomy" id="2498109"/>
    <lineage>
        <taxon>Bacteria</taxon>
        <taxon>Pseudomonadati</taxon>
        <taxon>Pseudomonadota</taxon>
        <taxon>Gammaproteobacteria</taxon>
        <taxon>Legionellales</taxon>
        <taxon>Legionellaceae</taxon>
        <taxon>Legionella</taxon>
    </lineage>
</organism>
<evidence type="ECO:0000313" key="2">
    <source>
        <dbReference type="EMBL" id="RUQ85394.1"/>
    </source>
</evidence>
<dbReference type="Pfam" id="PF07313">
    <property type="entry name" value="AmiA-like"/>
    <property type="match status" value="1"/>
</dbReference>
<proteinExistence type="predicted"/>
<feature type="transmembrane region" description="Helical" evidence="1">
    <location>
        <begin position="6"/>
        <end position="25"/>
    </location>
</feature>
<dbReference type="InterPro" id="IPR010846">
    <property type="entry name" value="AmiA-like"/>
</dbReference>
<dbReference type="RefSeq" id="WP_126954481.1">
    <property type="nucleotide sequence ID" value="NZ_RZGR01000016.1"/>
</dbReference>
<keyword evidence="1" id="KW-1133">Transmembrane helix</keyword>
<dbReference type="Gene3D" id="1.10.287.520">
    <property type="entry name" value="Helix hairpin bin"/>
    <property type="match status" value="1"/>
</dbReference>
<name>A0A433JJ31_9GAMM</name>
<gene>
    <name evidence="2" type="ORF">EKM59_06415</name>
</gene>
<dbReference type="EMBL" id="RZGR01000016">
    <property type="protein sequence ID" value="RUQ85394.1"/>
    <property type="molecule type" value="Genomic_DNA"/>
</dbReference>
<evidence type="ECO:0000256" key="1">
    <source>
        <dbReference type="SAM" id="Phobius"/>
    </source>
</evidence>
<dbReference type="Gene3D" id="2.30.260.10">
    <property type="entry name" value="putative xylanase like domain"/>
    <property type="match status" value="1"/>
</dbReference>
<protein>
    <submittedName>
        <fullName evidence="2">DUF1460 domain-containing protein</fullName>
    </submittedName>
</protein>
<dbReference type="Gene3D" id="1.10.3670.10">
    <property type="entry name" value="Putative xylanase like domain"/>
    <property type="match status" value="1"/>
</dbReference>
<accession>A0A433JJ31</accession>
<keyword evidence="3" id="KW-1185">Reference proteome</keyword>